<evidence type="ECO:0000313" key="1">
    <source>
        <dbReference type="EMBL" id="CAF4293769.1"/>
    </source>
</evidence>
<dbReference type="InterPro" id="IPR001969">
    <property type="entry name" value="Aspartic_peptidase_AS"/>
</dbReference>
<dbReference type="InterPro" id="IPR051320">
    <property type="entry name" value="Viral_Replic_Matur_Polypro"/>
</dbReference>
<dbReference type="InterPro" id="IPR043128">
    <property type="entry name" value="Rev_trsase/Diguanyl_cyclase"/>
</dbReference>
<dbReference type="GO" id="GO:0006508">
    <property type="term" value="P:proteolysis"/>
    <property type="evidence" value="ECO:0007669"/>
    <property type="project" value="InterPro"/>
</dbReference>
<proteinExistence type="predicted"/>
<dbReference type="Gene3D" id="2.40.70.10">
    <property type="entry name" value="Acid Proteases"/>
    <property type="match status" value="1"/>
</dbReference>
<evidence type="ECO:0000313" key="2">
    <source>
        <dbReference type="Proteomes" id="UP000663842"/>
    </source>
</evidence>
<dbReference type="Proteomes" id="UP000663842">
    <property type="component" value="Unassembled WGS sequence"/>
</dbReference>
<dbReference type="SUPFAM" id="SSF56672">
    <property type="entry name" value="DNA/RNA polymerases"/>
    <property type="match status" value="1"/>
</dbReference>
<dbReference type="InterPro" id="IPR021109">
    <property type="entry name" value="Peptidase_aspartic_dom_sf"/>
</dbReference>
<gene>
    <name evidence="1" type="ORF">UXM345_LOCUS33026</name>
</gene>
<accession>A0A820HNC1</accession>
<organism evidence="1 2">
    <name type="scientific">Rotaria magnacalcarata</name>
    <dbReference type="NCBI Taxonomy" id="392030"/>
    <lineage>
        <taxon>Eukaryota</taxon>
        <taxon>Metazoa</taxon>
        <taxon>Spiralia</taxon>
        <taxon>Gnathifera</taxon>
        <taxon>Rotifera</taxon>
        <taxon>Eurotatoria</taxon>
        <taxon>Bdelloidea</taxon>
        <taxon>Philodinida</taxon>
        <taxon>Philodinidae</taxon>
        <taxon>Rotaria</taxon>
    </lineage>
</organism>
<dbReference type="Gene3D" id="3.10.10.10">
    <property type="entry name" value="HIV Type 1 Reverse Transcriptase, subunit A, domain 1"/>
    <property type="match status" value="1"/>
</dbReference>
<dbReference type="PANTHER" id="PTHR33064">
    <property type="entry name" value="POL PROTEIN"/>
    <property type="match status" value="1"/>
</dbReference>
<comment type="caution">
    <text evidence="1">The sequence shown here is derived from an EMBL/GenBank/DDBJ whole genome shotgun (WGS) entry which is preliminary data.</text>
</comment>
<dbReference type="GO" id="GO:0004190">
    <property type="term" value="F:aspartic-type endopeptidase activity"/>
    <property type="evidence" value="ECO:0007669"/>
    <property type="project" value="InterPro"/>
</dbReference>
<dbReference type="SUPFAM" id="SSF50630">
    <property type="entry name" value="Acid proteases"/>
    <property type="match status" value="1"/>
</dbReference>
<dbReference type="CDD" id="cd00303">
    <property type="entry name" value="retropepsin_like"/>
    <property type="match status" value="1"/>
</dbReference>
<reference evidence="1" key="1">
    <citation type="submission" date="2021-02" db="EMBL/GenBank/DDBJ databases">
        <authorList>
            <person name="Nowell W R."/>
        </authorList>
    </citation>
    <scope>NUCLEOTIDE SEQUENCE</scope>
</reference>
<sequence length="355" mass="41348">MIAGRRTQLLIDSGASLTLINLHFFLQLSKYYRKKVRLPPSNLCLQLADRSQLYVKYALSLPITISNSTRMHRVYVVPKLWRSCIIGNDLIHKHNLQIDGGRQYAYFKTKKNKKLQHRVNLVPDAQAHNSPPFRYAPARKQIIEENLKDMLDHGIISPSASPWASPVILAPKKDGTLRFCVDYRKLNSLQEAKFWQWCLVYINDVIIFSPTFEQHIIDLEKGFQALQSVNLTLKASKYQFCRREMRYLEYIITQNGIKPDPDLIKPITNSPQPRKIKDVQSFLGLTGYYRRFIKDYSKISEPLQQQLRNSQKCNHHLNWSTGCTDAFEILKNVETSDFIRELCVLQKVHGTYESF</sequence>
<protein>
    <submittedName>
        <fullName evidence="1">Uncharacterized protein</fullName>
    </submittedName>
</protein>
<dbReference type="Gene3D" id="3.30.70.270">
    <property type="match status" value="2"/>
</dbReference>
<dbReference type="PROSITE" id="PS00141">
    <property type="entry name" value="ASP_PROTEASE"/>
    <property type="match status" value="1"/>
</dbReference>
<dbReference type="EMBL" id="CAJOBF010010603">
    <property type="protein sequence ID" value="CAF4293769.1"/>
    <property type="molecule type" value="Genomic_DNA"/>
</dbReference>
<dbReference type="AlphaFoldDB" id="A0A820HNC1"/>
<dbReference type="InterPro" id="IPR043502">
    <property type="entry name" value="DNA/RNA_pol_sf"/>
</dbReference>
<name>A0A820HNC1_9BILA</name>
<dbReference type="FunFam" id="3.30.70.270:FF:000020">
    <property type="entry name" value="Transposon Tf2-6 polyprotein-like Protein"/>
    <property type="match status" value="1"/>
</dbReference>
<dbReference type="PANTHER" id="PTHR33064:SF37">
    <property type="entry name" value="RIBONUCLEASE H"/>
    <property type="match status" value="1"/>
</dbReference>